<organism evidence="7 8">
    <name type="scientific">Angomonas deanei</name>
    <dbReference type="NCBI Taxonomy" id="59799"/>
    <lineage>
        <taxon>Eukaryota</taxon>
        <taxon>Discoba</taxon>
        <taxon>Euglenozoa</taxon>
        <taxon>Kinetoplastea</taxon>
        <taxon>Metakinetoplastina</taxon>
        <taxon>Trypanosomatida</taxon>
        <taxon>Trypanosomatidae</taxon>
        <taxon>Strigomonadinae</taxon>
        <taxon>Angomonas</taxon>
    </lineage>
</organism>
<dbReference type="AlphaFoldDB" id="A0A7G2C911"/>
<dbReference type="InterPro" id="IPR013057">
    <property type="entry name" value="AA_transpt_TM"/>
</dbReference>
<feature type="transmembrane region" description="Helical" evidence="5">
    <location>
        <begin position="296"/>
        <end position="318"/>
    </location>
</feature>
<dbReference type="VEuPathDB" id="TriTrypDB:ADEAN_000193900"/>
<proteinExistence type="predicted"/>
<accession>A0A7G2C911</accession>
<feature type="transmembrane region" description="Helical" evidence="5">
    <location>
        <begin position="6"/>
        <end position="24"/>
    </location>
</feature>
<keyword evidence="3 5" id="KW-1133">Transmembrane helix</keyword>
<dbReference type="Proteomes" id="UP000515908">
    <property type="component" value="Chromosome 03"/>
</dbReference>
<dbReference type="EMBL" id="LR877147">
    <property type="protein sequence ID" value="CAD2214492.1"/>
    <property type="molecule type" value="Genomic_DNA"/>
</dbReference>
<gene>
    <name evidence="7" type="ORF">ADEAN_000193900</name>
</gene>
<feature type="domain" description="Amino acid transporter transmembrane" evidence="6">
    <location>
        <begin position="3"/>
        <end position="352"/>
    </location>
</feature>
<evidence type="ECO:0000256" key="4">
    <source>
        <dbReference type="ARBA" id="ARBA00023136"/>
    </source>
</evidence>
<comment type="subcellular location">
    <subcellularLocation>
        <location evidence="1">Membrane</location>
        <topology evidence="1">Multi-pass membrane protein</topology>
    </subcellularLocation>
</comment>
<evidence type="ECO:0000313" key="7">
    <source>
        <dbReference type="EMBL" id="CAD2214492.1"/>
    </source>
</evidence>
<protein>
    <submittedName>
        <fullName evidence="7">Transmembrane amino acid transporter protein, putative</fullName>
    </submittedName>
</protein>
<evidence type="ECO:0000256" key="3">
    <source>
        <dbReference type="ARBA" id="ARBA00022989"/>
    </source>
</evidence>
<keyword evidence="4 5" id="KW-0472">Membrane</keyword>
<dbReference type="PANTHER" id="PTHR22950:SF702">
    <property type="entry name" value="AMINO ACID TRANSPORTER PROTEIN"/>
    <property type="match status" value="1"/>
</dbReference>
<dbReference type="GO" id="GO:0015179">
    <property type="term" value="F:L-amino acid transmembrane transporter activity"/>
    <property type="evidence" value="ECO:0007669"/>
    <property type="project" value="TreeGrafter"/>
</dbReference>
<dbReference type="OrthoDB" id="28208at2759"/>
<evidence type="ECO:0000313" key="8">
    <source>
        <dbReference type="Proteomes" id="UP000515908"/>
    </source>
</evidence>
<evidence type="ECO:0000256" key="2">
    <source>
        <dbReference type="ARBA" id="ARBA00022692"/>
    </source>
</evidence>
<dbReference type="PANTHER" id="PTHR22950">
    <property type="entry name" value="AMINO ACID TRANSPORTER"/>
    <property type="match status" value="1"/>
</dbReference>
<dbReference type="GO" id="GO:0005737">
    <property type="term" value="C:cytoplasm"/>
    <property type="evidence" value="ECO:0007669"/>
    <property type="project" value="TreeGrafter"/>
</dbReference>
<evidence type="ECO:0000256" key="1">
    <source>
        <dbReference type="ARBA" id="ARBA00004141"/>
    </source>
</evidence>
<dbReference type="Pfam" id="PF01490">
    <property type="entry name" value="Aa_trans"/>
    <property type="match status" value="1"/>
</dbReference>
<feature type="transmembrane region" description="Helical" evidence="5">
    <location>
        <begin position="36"/>
        <end position="58"/>
    </location>
</feature>
<keyword evidence="8" id="KW-1185">Reference proteome</keyword>
<feature type="transmembrane region" description="Helical" evidence="5">
    <location>
        <begin position="112"/>
        <end position="131"/>
    </location>
</feature>
<feature type="transmembrane region" description="Helical" evidence="5">
    <location>
        <begin position="270"/>
        <end position="290"/>
    </location>
</feature>
<name>A0A7G2C911_9TRYP</name>
<feature type="transmembrane region" description="Helical" evidence="5">
    <location>
        <begin position="228"/>
        <end position="250"/>
    </location>
</feature>
<sequence>MCAVTVYTMTLIGFAMRITGLKSFETMGRGLFGRGGDYFVGAVLAISTCGTAIAYVNASGTLVKPILLKAPGTPEYLKTENGNRLIRTLIWAVILLPAIVPKHLNSIRYISVLGVSFVLYFVITIVVHSSMHGLKLGMRDDMALFTSGNTAIYGLSIFIFAFMCQGITYSVYYEMKPKSSVKQLTVASGIGMTICTIFYIIAGVFGYLDFSNEVKPSILENYDPIADPYVMVAYVGMLIKIVAAFCANWIPIRNFLYYCLRWNLETTPYWLHFIFCFVVSGIILVAGLFIPSVSVAFGLVGSLCGGFISFIFPALFYMYTGNWSLKTVGWFHWIGCHFLLLGGVVAIVWGTIATIYSSFIDT</sequence>
<feature type="transmembrane region" description="Helical" evidence="5">
    <location>
        <begin position="184"/>
        <end position="208"/>
    </location>
</feature>
<reference evidence="7 8" key="1">
    <citation type="submission" date="2020-08" db="EMBL/GenBank/DDBJ databases">
        <authorList>
            <person name="Newling K."/>
            <person name="Davey J."/>
            <person name="Forrester S."/>
        </authorList>
    </citation>
    <scope>NUCLEOTIDE SEQUENCE [LARGE SCALE GENOMIC DNA]</scope>
    <source>
        <strain evidence="8">Crithidia deanei Carvalho (ATCC PRA-265)</strain>
    </source>
</reference>
<evidence type="ECO:0000259" key="6">
    <source>
        <dbReference type="Pfam" id="PF01490"/>
    </source>
</evidence>
<feature type="transmembrane region" description="Helical" evidence="5">
    <location>
        <begin position="330"/>
        <end position="356"/>
    </location>
</feature>
<keyword evidence="2 5" id="KW-0812">Transmembrane</keyword>
<evidence type="ECO:0000256" key="5">
    <source>
        <dbReference type="SAM" id="Phobius"/>
    </source>
</evidence>
<feature type="transmembrane region" description="Helical" evidence="5">
    <location>
        <begin position="151"/>
        <end position="172"/>
    </location>
</feature>
<dbReference type="GO" id="GO:0016020">
    <property type="term" value="C:membrane"/>
    <property type="evidence" value="ECO:0007669"/>
    <property type="project" value="UniProtKB-SubCell"/>
</dbReference>